<accession>A0AAE1Q0F3</accession>
<keyword evidence="3" id="KW-1185">Reference proteome</keyword>
<feature type="compositionally biased region" description="Basic and acidic residues" evidence="1">
    <location>
        <begin position="95"/>
        <end position="105"/>
    </location>
</feature>
<evidence type="ECO:0000313" key="3">
    <source>
        <dbReference type="Proteomes" id="UP001292094"/>
    </source>
</evidence>
<proteinExistence type="predicted"/>
<organism evidence="2 3">
    <name type="scientific">Petrolisthes manimaculis</name>
    <dbReference type="NCBI Taxonomy" id="1843537"/>
    <lineage>
        <taxon>Eukaryota</taxon>
        <taxon>Metazoa</taxon>
        <taxon>Ecdysozoa</taxon>
        <taxon>Arthropoda</taxon>
        <taxon>Crustacea</taxon>
        <taxon>Multicrustacea</taxon>
        <taxon>Malacostraca</taxon>
        <taxon>Eumalacostraca</taxon>
        <taxon>Eucarida</taxon>
        <taxon>Decapoda</taxon>
        <taxon>Pleocyemata</taxon>
        <taxon>Anomura</taxon>
        <taxon>Galatheoidea</taxon>
        <taxon>Porcellanidae</taxon>
        <taxon>Petrolisthes</taxon>
    </lineage>
</organism>
<dbReference type="EMBL" id="JAWZYT010000950">
    <property type="protein sequence ID" value="KAK4317114.1"/>
    <property type="molecule type" value="Genomic_DNA"/>
</dbReference>
<feature type="region of interest" description="Disordered" evidence="1">
    <location>
        <begin position="88"/>
        <end position="111"/>
    </location>
</feature>
<evidence type="ECO:0000313" key="2">
    <source>
        <dbReference type="EMBL" id="KAK4317114.1"/>
    </source>
</evidence>
<gene>
    <name evidence="2" type="ORF">Pmani_011779</name>
</gene>
<feature type="region of interest" description="Disordered" evidence="1">
    <location>
        <begin position="1"/>
        <end position="38"/>
    </location>
</feature>
<dbReference type="AlphaFoldDB" id="A0AAE1Q0F3"/>
<comment type="caution">
    <text evidence="2">The sequence shown here is derived from an EMBL/GenBank/DDBJ whole genome shotgun (WGS) entry which is preliminary data.</text>
</comment>
<evidence type="ECO:0000256" key="1">
    <source>
        <dbReference type="SAM" id="MobiDB-lite"/>
    </source>
</evidence>
<reference evidence="2" key="1">
    <citation type="submission" date="2023-11" db="EMBL/GenBank/DDBJ databases">
        <title>Genome assemblies of two species of porcelain crab, Petrolisthes cinctipes and Petrolisthes manimaculis (Anomura: Porcellanidae).</title>
        <authorList>
            <person name="Angst P."/>
        </authorList>
    </citation>
    <scope>NUCLEOTIDE SEQUENCE</scope>
    <source>
        <strain evidence="2">PB745_02</strain>
        <tissue evidence="2">Gill</tissue>
    </source>
</reference>
<name>A0AAE1Q0F3_9EUCA</name>
<dbReference type="Proteomes" id="UP001292094">
    <property type="component" value="Unassembled WGS sequence"/>
</dbReference>
<protein>
    <submittedName>
        <fullName evidence="2">Uncharacterized protein</fullName>
    </submittedName>
</protein>
<feature type="compositionally biased region" description="Basic and acidic residues" evidence="1">
    <location>
        <begin position="1"/>
        <end position="31"/>
    </location>
</feature>
<sequence length="111" mass="12781">MAESGEENKLEGEVRGRRSRDGQWAKGHQEKQTTLQPSVERGIRWTIFRLQETDDTQAVCDGRVAKWTSVGWIQDTDCIQSEEWDTGINWHSGKHLPDDTQDKRKTPTQTV</sequence>